<proteinExistence type="predicted"/>
<dbReference type="InterPro" id="IPR029068">
    <property type="entry name" value="Glyas_Bleomycin-R_OHBP_Dase"/>
</dbReference>
<dbReference type="Proteomes" id="UP001595665">
    <property type="component" value="Unassembled WGS sequence"/>
</dbReference>
<accession>A0ABV7PHS4</accession>
<evidence type="ECO:0000313" key="3">
    <source>
        <dbReference type="EMBL" id="MFC3458735.1"/>
    </source>
</evidence>
<keyword evidence="4" id="KW-1185">Reference proteome</keyword>
<protein>
    <submittedName>
        <fullName evidence="3">VOC family protein</fullName>
    </submittedName>
</protein>
<evidence type="ECO:0000259" key="2">
    <source>
        <dbReference type="PROSITE" id="PS51819"/>
    </source>
</evidence>
<dbReference type="EMBL" id="JBHRVV010000001">
    <property type="protein sequence ID" value="MFC3458735.1"/>
    <property type="molecule type" value="Genomic_DNA"/>
</dbReference>
<dbReference type="InterPro" id="IPR050383">
    <property type="entry name" value="GlyoxalaseI/FosfomycinResist"/>
</dbReference>
<dbReference type="SUPFAM" id="SSF54593">
    <property type="entry name" value="Glyoxalase/Bleomycin resistance protein/Dihydroxybiphenyl dioxygenase"/>
    <property type="match status" value="1"/>
</dbReference>
<dbReference type="Pfam" id="PF00903">
    <property type="entry name" value="Glyoxalase"/>
    <property type="match status" value="1"/>
</dbReference>
<dbReference type="PANTHER" id="PTHR21366">
    <property type="entry name" value="GLYOXALASE FAMILY PROTEIN"/>
    <property type="match status" value="1"/>
</dbReference>
<dbReference type="Gene3D" id="3.10.180.10">
    <property type="entry name" value="2,3-Dihydroxybiphenyl 1,2-Dioxygenase, domain 1"/>
    <property type="match status" value="1"/>
</dbReference>
<dbReference type="PROSITE" id="PS51819">
    <property type="entry name" value="VOC"/>
    <property type="match status" value="1"/>
</dbReference>
<organism evidence="3 4">
    <name type="scientific">Massilia haematophila</name>
    <dbReference type="NCBI Taxonomy" id="457923"/>
    <lineage>
        <taxon>Bacteria</taxon>
        <taxon>Pseudomonadati</taxon>
        <taxon>Pseudomonadota</taxon>
        <taxon>Betaproteobacteria</taxon>
        <taxon>Burkholderiales</taxon>
        <taxon>Oxalobacteraceae</taxon>
        <taxon>Telluria group</taxon>
        <taxon>Massilia</taxon>
    </lineage>
</organism>
<reference evidence="4" key="1">
    <citation type="journal article" date="2019" name="Int. J. Syst. Evol. Microbiol.">
        <title>The Global Catalogue of Microorganisms (GCM) 10K type strain sequencing project: providing services to taxonomists for standard genome sequencing and annotation.</title>
        <authorList>
            <consortium name="The Broad Institute Genomics Platform"/>
            <consortium name="The Broad Institute Genome Sequencing Center for Infectious Disease"/>
            <person name="Wu L."/>
            <person name="Ma J."/>
        </authorList>
    </citation>
    <scope>NUCLEOTIDE SEQUENCE [LARGE SCALE GENOMIC DNA]</scope>
    <source>
        <strain evidence="4">CCM 7480</strain>
    </source>
</reference>
<dbReference type="InterPro" id="IPR037523">
    <property type="entry name" value="VOC_core"/>
</dbReference>
<comment type="caution">
    <text evidence="3">The sequence shown here is derived from an EMBL/GenBank/DDBJ whole genome shotgun (WGS) entry which is preliminary data.</text>
</comment>
<dbReference type="InterPro" id="IPR004360">
    <property type="entry name" value="Glyas_Fos-R_dOase_dom"/>
</dbReference>
<sequence>MQAEQQIAAAEGQGPRPIAIREIDHVVLRVVDLERVERFYRDVLGCTVARRQEAIGLIQLRAGSSLVDLVPVDGKLGRMGGAAPGKEGRNLDHVCFRVEPFDEAAIRAHLAAHGVEAGPLDSRFGAEGDGPSIYLQDPEGNTIELKGPPSQ</sequence>
<feature type="region of interest" description="Disordered" evidence="1">
    <location>
        <begin position="125"/>
        <end position="151"/>
    </location>
</feature>
<gene>
    <name evidence="3" type="ORF">ACFOPH_10840</name>
</gene>
<feature type="domain" description="VOC" evidence="2">
    <location>
        <begin position="22"/>
        <end position="148"/>
    </location>
</feature>
<dbReference type="RefSeq" id="WP_312550006.1">
    <property type="nucleotide sequence ID" value="NZ_JBHRVV010000001.1"/>
</dbReference>
<evidence type="ECO:0000313" key="4">
    <source>
        <dbReference type="Proteomes" id="UP001595665"/>
    </source>
</evidence>
<name>A0ABV7PHS4_9BURK</name>
<evidence type="ECO:0000256" key="1">
    <source>
        <dbReference type="SAM" id="MobiDB-lite"/>
    </source>
</evidence>
<dbReference type="PANTHER" id="PTHR21366:SF14">
    <property type="entry name" value="GLYOXALASE DOMAIN-CONTAINING PROTEIN 5"/>
    <property type="match status" value="1"/>
</dbReference>